<keyword evidence="4" id="KW-1185">Reference proteome</keyword>
<feature type="transmembrane region" description="Helical" evidence="2">
    <location>
        <begin position="493"/>
        <end position="516"/>
    </location>
</feature>
<keyword evidence="3" id="KW-0732">Signal</keyword>
<feature type="signal peptide" evidence="3">
    <location>
        <begin position="1"/>
        <end position="24"/>
    </location>
</feature>
<evidence type="ECO:0000256" key="2">
    <source>
        <dbReference type="SAM" id="Phobius"/>
    </source>
</evidence>
<name>A0A0N5B2R8_STREA</name>
<evidence type="ECO:0000313" key="4">
    <source>
        <dbReference type="Proteomes" id="UP000046392"/>
    </source>
</evidence>
<evidence type="ECO:0000256" key="1">
    <source>
        <dbReference type="SAM" id="MobiDB-lite"/>
    </source>
</evidence>
<protein>
    <submittedName>
        <fullName evidence="5">6-cysteine protein</fullName>
    </submittedName>
</protein>
<feature type="region of interest" description="Disordered" evidence="1">
    <location>
        <begin position="604"/>
        <end position="633"/>
    </location>
</feature>
<dbReference type="Proteomes" id="UP000046392">
    <property type="component" value="Unplaced"/>
</dbReference>
<accession>A0A0N5B2R8</accession>
<feature type="compositionally biased region" description="Low complexity" evidence="1">
    <location>
        <begin position="527"/>
        <end position="544"/>
    </location>
</feature>
<dbReference type="WBParaSite" id="SPAL_0000037100.1">
    <property type="protein sequence ID" value="SPAL_0000037100.1"/>
    <property type="gene ID" value="SPAL_0000037100"/>
</dbReference>
<proteinExistence type="predicted"/>
<evidence type="ECO:0000313" key="5">
    <source>
        <dbReference type="WBParaSite" id="SPAL_0000037100.1"/>
    </source>
</evidence>
<sequence>MTQLFYINLKFIISTCVLFELITTEKVFKAEDLELEYYLNQNGDETYLGSLKGEVREHVKFKFYGRDVTKSLILYKIHIPRKFSDDGHYDNKFIAIIKNIHKDKTVNSYFFKPELEFYSFTKTGYKGRGITCKLFKCNIGIVYYCPHGYRNCEDTNEIKNFFYIALTKSHDYDNLVLKVIPKYKNTNIFSVMVCPGSTWLTQTSNAEFIETEDNALTRFTSQKSSKNFTLKYTYCHDIGNKSFVKCGYVKQMFMPSIDVGYECYEYNQERAPYLINGHIEEINMVTSSSGELTCYGAIIDRPSSPVIAFLPPENNNINTFKISRFTRNTKLYPGYKLHYVKINDFSPNYLKSDNHLGKSFNYEAKCIIPPLNATLRLKINGFIQEFENKVDGNFGKIDIYTFDRKEIEDTLIGCHAVPDEMKHPAFSDFYALLHPTSLLMFDETTRKHIEVISTKQLVPNKKYKCILKYGNSKNKKPNYIKETEFVINFTGEYLYWIIFGVFILVTSLLIVGLVIYKKIQSKKKKQNNSSSTSSSMSSSQSTTKSSTVISEVSNVPIIQNKNVAAKSTNMGKTMVNKNANINNKVTNLEQKVATKNSNLNLANQAKNAPKKVVGKNSNQKKISNMEDSVFKVK</sequence>
<feature type="region of interest" description="Disordered" evidence="1">
    <location>
        <begin position="525"/>
        <end position="544"/>
    </location>
</feature>
<feature type="chain" id="PRO_5005893791" evidence="3">
    <location>
        <begin position="25"/>
        <end position="633"/>
    </location>
</feature>
<dbReference type="AlphaFoldDB" id="A0A0N5B2R8"/>
<reference evidence="5" key="1">
    <citation type="submission" date="2017-02" db="UniProtKB">
        <authorList>
            <consortium name="WormBaseParasite"/>
        </authorList>
    </citation>
    <scope>IDENTIFICATION</scope>
</reference>
<feature type="compositionally biased region" description="Polar residues" evidence="1">
    <location>
        <begin position="615"/>
        <end position="626"/>
    </location>
</feature>
<keyword evidence="2" id="KW-0472">Membrane</keyword>
<keyword evidence="2" id="KW-1133">Transmembrane helix</keyword>
<evidence type="ECO:0000256" key="3">
    <source>
        <dbReference type="SAM" id="SignalP"/>
    </source>
</evidence>
<keyword evidence="2" id="KW-0812">Transmembrane</keyword>
<organism evidence="4 5">
    <name type="scientific">Strongyloides papillosus</name>
    <name type="common">Intestinal threadworm</name>
    <dbReference type="NCBI Taxonomy" id="174720"/>
    <lineage>
        <taxon>Eukaryota</taxon>
        <taxon>Metazoa</taxon>
        <taxon>Ecdysozoa</taxon>
        <taxon>Nematoda</taxon>
        <taxon>Chromadorea</taxon>
        <taxon>Rhabditida</taxon>
        <taxon>Tylenchina</taxon>
        <taxon>Panagrolaimomorpha</taxon>
        <taxon>Strongyloidoidea</taxon>
        <taxon>Strongyloididae</taxon>
        <taxon>Strongyloides</taxon>
    </lineage>
</organism>